<protein>
    <submittedName>
        <fullName evidence="3">LysR family transcriptional regulator</fullName>
    </submittedName>
</protein>
<dbReference type="PROSITE" id="PS50931">
    <property type="entry name" value="HTH_LYSR"/>
    <property type="match status" value="1"/>
</dbReference>
<dbReference type="InterPro" id="IPR058163">
    <property type="entry name" value="LysR-type_TF_proteobact-type"/>
</dbReference>
<evidence type="ECO:0000256" key="1">
    <source>
        <dbReference type="ARBA" id="ARBA00009437"/>
    </source>
</evidence>
<dbReference type="InterPro" id="IPR036388">
    <property type="entry name" value="WH-like_DNA-bd_sf"/>
</dbReference>
<dbReference type="GO" id="GO:0003700">
    <property type="term" value="F:DNA-binding transcription factor activity"/>
    <property type="evidence" value="ECO:0007669"/>
    <property type="project" value="InterPro"/>
</dbReference>
<comment type="caution">
    <text evidence="3">The sequence shown here is derived from an EMBL/GenBank/DDBJ whole genome shotgun (WGS) entry which is preliminary data.</text>
</comment>
<dbReference type="RefSeq" id="WP_075635163.1">
    <property type="nucleotide sequence ID" value="NZ_MKIO01000030.1"/>
</dbReference>
<dbReference type="Gene3D" id="1.10.10.10">
    <property type="entry name" value="Winged helix-like DNA-binding domain superfamily/Winged helix DNA-binding domain"/>
    <property type="match status" value="1"/>
</dbReference>
<dbReference type="Pfam" id="PF00126">
    <property type="entry name" value="HTH_1"/>
    <property type="match status" value="1"/>
</dbReference>
<feature type="domain" description="HTH lysR-type" evidence="2">
    <location>
        <begin position="4"/>
        <end position="61"/>
    </location>
</feature>
<evidence type="ECO:0000313" key="3">
    <source>
        <dbReference type="EMBL" id="OLP55125.1"/>
    </source>
</evidence>
<dbReference type="SUPFAM" id="SSF46785">
    <property type="entry name" value="Winged helix' DNA-binding domain"/>
    <property type="match status" value="1"/>
</dbReference>
<dbReference type="PANTHER" id="PTHR30537">
    <property type="entry name" value="HTH-TYPE TRANSCRIPTIONAL REGULATOR"/>
    <property type="match status" value="1"/>
</dbReference>
<proteinExistence type="inferred from homology"/>
<dbReference type="AlphaFoldDB" id="A0A1Q9AIP5"/>
<dbReference type="STRING" id="1672749.BJF92_17175"/>
<dbReference type="Proteomes" id="UP000186143">
    <property type="component" value="Unassembled WGS sequence"/>
</dbReference>
<comment type="similarity">
    <text evidence="1">Belongs to the LysR transcriptional regulatory family.</text>
</comment>
<dbReference type="InterPro" id="IPR000847">
    <property type="entry name" value="LysR_HTH_N"/>
</dbReference>
<accession>A0A1Q9AIP5</accession>
<dbReference type="GO" id="GO:0006351">
    <property type="term" value="P:DNA-templated transcription"/>
    <property type="evidence" value="ECO:0007669"/>
    <property type="project" value="TreeGrafter"/>
</dbReference>
<dbReference type="EMBL" id="MKIO01000030">
    <property type="protein sequence ID" value="OLP55125.1"/>
    <property type="molecule type" value="Genomic_DNA"/>
</dbReference>
<dbReference type="GO" id="GO:0043565">
    <property type="term" value="F:sequence-specific DNA binding"/>
    <property type="evidence" value="ECO:0007669"/>
    <property type="project" value="TreeGrafter"/>
</dbReference>
<dbReference type="PANTHER" id="PTHR30537:SF3">
    <property type="entry name" value="TRANSCRIPTIONAL REGULATORY PROTEIN"/>
    <property type="match status" value="1"/>
</dbReference>
<evidence type="ECO:0000259" key="2">
    <source>
        <dbReference type="PROSITE" id="PS50931"/>
    </source>
</evidence>
<gene>
    <name evidence="3" type="ORF">BJF92_17175</name>
</gene>
<sequence length="296" mass="32800">MKDIDWDHYRCFLLVAKNGGLSGAAAALGISAPTLGRRMLKLEERLGRALFTRSQTGYRLTQHGQELMEELQAMEAVARKVEGWKTEGEGKAVVRITLGTWIARLLSNHIGDLVLPGENIRVEMTIGEVRASLNYRQSDIGIRAVEPEEGYLIARPAGRVAYAAYRRRKAEWGGQRWIAVDAQTANSPYLRYPHDMAPEAIVATVNRPHALLDLVRAGAGQALLPCIVGDAEDGLERVGDLVASLTHQQWIVTNSEDRHRRAIRLVARRMGAVLDRHRDHLAGHHPRMAPAVVPQG</sequence>
<name>A0A1Q9AIP5_9HYPH</name>
<dbReference type="OrthoDB" id="9796526at2"/>
<reference evidence="3 4" key="1">
    <citation type="submission" date="2016-09" db="EMBL/GenBank/DDBJ databases">
        <title>Rhizobium sp. nov., a novel species isolated from the rice rhizosphere.</title>
        <authorList>
            <person name="Zhao J."/>
            <person name="Zhang X."/>
        </authorList>
    </citation>
    <scope>NUCLEOTIDE SEQUENCE [LARGE SCALE GENOMIC DNA]</scope>
    <source>
        <strain evidence="3 4">MH17</strain>
    </source>
</reference>
<dbReference type="InterPro" id="IPR036390">
    <property type="entry name" value="WH_DNA-bd_sf"/>
</dbReference>
<organism evidence="3 4">
    <name type="scientific">Xaviernesmea rhizosphaerae</name>
    <dbReference type="NCBI Taxonomy" id="1672749"/>
    <lineage>
        <taxon>Bacteria</taxon>
        <taxon>Pseudomonadati</taxon>
        <taxon>Pseudomonadota</taxon>
        <taxon>Alphaproteobacteria</taxon>
        <taxon>Hyphomicrobiales</taxon>
        <taxon>Rhizobiaceae</taxon>
        <taxon>Rhizobium/Agrobacterium group</taxon>
        <taxon>Xaviernesmea</taxon>
    </lineage>
</organism>
<evidence type="ECO:0000313" key="4">
    <source>
        <dbReference type="Proteomes" id="UP000186143"/>
    </source>
</evidence>
<dbReference type="SUPFAM" id="SSF53850">
    <property type="entry name" value="Periplasmic binding protein-like II"/>
    <property type="match status" value="1"/>
</dbReference>